<dbReference type="GO" id="GO:0005576">
    <property type="term" value="C:extracellular region"/>
    <property type="evidence" value="ECO:0007669"/>
    <property type="project" value="TreeGrafter"/>
</dbReference>
<evidence type="ECO:0000256" key="2">
    <source>
        <dbReference type="ARBA" id="ARBA00005992"/>
    </source>
</evidence>
<evidence type="ECO:0000256" key="5">
    <source>
        <dbReference type="ARBA" id="ARBA00022984"/>
    </source>
</evidence>
<dbReference type="GO" id="GO:0016740">
    <property type="term" value="F:transferase activity"/>
    <property type="evidence" value="ECO:0007669"/>
    <property type="project" value="UniProtKB-KW"/>
</dbReference>
<accession>A0A1I6RWU4</accession>
<proteinExistence type="inferred from homology"/>
<dbReference type="CDD" id="cd16913">
    <property type="entry name" value="YkuD_like"/>
    <property type="match status" value="1"/>
</dbReference>
<keyword evidence="11" id="KW-0449">Lipoprotein</keyword>
<reference evidence="12" key="1">
    <citation type="submission" date="2016-10" db="EMBL/GenBank/DDBJ databases">
        <authorList>
            <person name="Varghese N."/>
            <person name="Submissions S."/>
        </authorList>
    </citation>
    <scope>NUCLEOTIDE SEQUENCE [LARGE SCALE GENOMIC DNA]</scope>
    <source>
        <strain evidence="12">CGMCC 1.10683</strain>
    </source>
</reference>
<keyword evidence="12" id="KW-1185">Reference proteome</keyword>
<dbReference type="InterPro" id="IPR050979">
    <property type="entry name" value="LD-transpeptidase"/>
</dbReference>
<feature type="signal peptide" evidence="9">
    <location>
        <begin position="1"/>
        <end position="17"/>
    </location>
</feature>
<dbReference type="Pfam" id="PF03734">
    <property type="entry name" value="YkuD"/>
    <property type="match status" value="1"/>
</dbReference>
<dbReference type="GO" id="GO:0071972">
    <property type="term" value="F:peptidoglycan L,D-transpeptidase activity"/>
    <property type="evidence" value="ECO:0007669"/>
    <property type="project" value="TreeGrafter"/>
</dbReference>
<dbReference type="PROSITE" id="PS51257">
    <property type="entry name" value="PROKAR_LIPOPROTEIN"/>
    <property type="match status" value="1"/>
</dbReference>
<dbReference type="Gene3D" id="2.40.440.10">
    <property type="entry name" value="L,D-transpeptidase catalytic domain-like"/>
    <property type="match status" value="1"/>
</dbReference>
<keyword evidence="3" id="KW-0808">Transferase</keyword>
<comment type="pathway">
    <text evidence="1 7">Cell wall biogenesis; peptidoglycan biosynthesis.</text>
</comment>
<dbReference type="GO" id="GO:0008360">
    <property type="term" value="P:regulation of cell shape"/>
    <property type="evidence" value="ECO:0007669"/>
    <property type="project" value="UniProtKB-UniRule"/>
</dbReference>
<evidence type="ECO:0000256" key="4">
    <source>
        <dbReference type="ARBA" id="ARBA00022960"/>
    </source>
</evidence>
<sequence length="347" mass="36153">MRLILASTALLALAACGAPDPEASPAASDRAAAASPIFTAEEIDRALPAAATPDPAAPSGEAPDAPAAARPDPGLVRLQILLDRSRFSPGVIDGLRGENTRQAVAAFRKAEGLEGDAIDDALMQRLAAADPRAATTSYVLTAEDLAGPFSPPPSDDLATQARQGVRYTGPRERLAERFHITEALLQALNPGVDFRTPGQRLLVPAVGDPALPAVARIVVDKTERALRAFDDAGRLVAFYPASIGSETNPAPSGTLRVNGVAPEPDYTFDPDELSYGSGDETVVVPPGPNNPVGSVWIDLSRDGYGIHGSPDPAKIAKTASHGCVRLTNWDAEQLAAAVKPGVEVRFI</sequence>
<evidence type="ECO:0000313" key="12">
    <source>
        <dbReference type="Proteomes" id="UP000198788"/>
    </source>
</evidence>
<evidence type="ECO:0000313" key="11">
    <source>
        <dbReference type="EMBL" id="SFS69162.1"/>
    </source>
</evidence>
<dbReference type="PANTHER" id="PTHR30582">
    <property type="entry name" value="L,D-TRANSPEPTIDASE"/>
    <property type="match status" value="1"/>
</dbReference>
<dbReference type="PROSITE" id="PS52029">
    <property type="entry name" value="LD_TPASE"/>
    <property type="match status" value="1"/>
</dbReference>
<dbReference type="RefSeq" id="WP_092309729.1">
    <property type="nucleotide sequence ID" value="NZ_FOZV01000004.1"/>
</dbReference>
<feature type="chain" id="PRO_5011745575" evidence="9">
    <location>
        <begin position="18"/>
        <end position="347"/>
    </location>
</feature>
<gene>
    <name evidence="11" type="ORF">SAMN05192570_1968</name>
</gene>
<dbReference type="CDD" id="cd00118">
    <property type="entry name" value="LysM"/>
    <property type="match status" value="1"/>
</dbReference>
<evidence type="ECO:0000256" key="7">
    <source>
        <dbReference type="PROSITE-ProRule" id="PRU01373"/>
    </source>
</evidence>
<dbReference type="InterPro" id="IPR005490">
    <property type="entry name" value="LD_TPept_cat_dom"/>
</dbReference>
<dbReference type="EMBL" id="FOZV01000004">
    <property type="protein sequence ID" value="SFS69162.1"/>
    <property type="molecule type" value="Genomic_DNA"/>
</dbReference>
<name>A0A1I6RWU4_9CAUL</name>
<evidence type="ECO:0000256" key="3">
    <source>
        <dbReference type="ARBA" id="ARBA00022679"/>
    </source>
</evidence>
<evidence type="ECO:0000256" key="9">
    <source>
        <dbReference type="SAM" id="SignalP"/>
    </source>
</evidence>
<keyword evidence="9" id="KW-0732">Signal</keyword>
<evidence type="ECO:0000256" key="8">
    <source>
        <dbReference type="SAM" id="MobiDB-lite"/>
    </source>
</evidence>
<evidence type="ECO:0000259" key="10">
    <source>
        <dbReference type="PROSITE" id="PS52029"/>
    </source>
</evidence>
<dbReference type="GO" id="GO:0018104">
    <property type="term" value="P:peptidoglycan-protein cross-linking"/>
    <property type="evidence" value="ECO:0007669"/>
    <property type="project" value="TreeGrafter"/>
</dbReference>
<dbReference type="InterPro" id="IPR036366">
    <property type="entry name" value="PGBDSf"/>
</dbReference>
<dbReference type="InterPro" id="IPR038063">
    <property type="entry name" value="Transpep_catalytic_dom"/>
</dbReference>
<dbReference type="InterPro" id="IPR018392">
    <property type="entry name" value="LysM"/>
</dbReference>
<dbReference type="PANTHER" id="PTHR30582:SF30">
    <property type="entry name" value="BLR4375 PROTEIN"/>
    <property type="match status" value="1"/>
</dbReference>
<evidence type="ECO:0000256" key="6">
    <source>
        <dbReference type="ARBA" id="ARBA00023316"/>
    </source>
</evidence>
<dbReference type="Gene3D" id="1.10.101.10">
    <property type="entry name" value="PGBD-like superfamily/PGBD"/>
    <property type="match status" value="1"/>
</dbReference>
<dbReference type="SUPFAM" id="SSF47090">
    <property type="entry name" value="PGBD-like"/>
    <property type="match status" value="1"/>
</dbReference>
<comment type="similarity">
    <text evidence="2">Belongs to the YkuD family.</text>
</comment>
<feature type="active site" description="Nucleophile" evidence="7">
    <location>
        <position position="323"/>
    </location>
</feature>
<dbReference type="AlphaFoldDB" id="A0A1I6RWU4"/>
<organism evidence="11 12">
    <name type="scientific">Brevundimonas viscosa</name>
    <dbReference type="NCBI Taxonomy" id="871741"/>
    <lineage>
        <taxon>Bacteria</taxon>
        <taxon>Pseudomonadati</taxon>
        <taxon>Pseudomonadota</taxon>
        <taxon>Alphaproteobacteria</taxon>
        <taxon>Caulobacterales</taxon>
        <taxon>Caulobacteraceae</taxon>
        <taxon>Brevundimonas</taxon>
    </lineage>
</organism>
<dbReference type="OrthoDB" id="9787225at2"/>
<dbReference type="InterPro" id="IPR036365">
    <property type="entry name" value="PGBD-like_sf"/>
</dbReference>
<dbReference type="SUPFAM" id="SSF141523">
    <property type="entry name" value="L,D-transpeptidase catalytic domain-like"/>
    <property type="match status" value="1"/>
</dbReference>
<feature type="region of interest" description="Disordered" evidence="8">
    <location>
        <begin position="50"/>
        <end position="71"/>
    </location>
</feature>
<keyword evidence="6 7" id="KW-0961">Cell wall biogenesis/degradation</keyword>
<evidence type="ECO:0000256" key="1">
    <source>
        <dbReference type="ARBA" id="ARBA00004752"/>
    </source>
</evidence>
<dbReference type="UniPathway" id="UPA00219"/>
<keyword evidence="4 7" id="KW-0133">Cell shape</keyword>
<feature type="active site" description="Proton donor/acceptor" evidence="7">
    <location>
        <position position="307"/>
    </location>
</feature>
<dbReference type="STRING" id="871741.SAMN05192570_1968"/>
<feature type="domain" description="L,D-TPase catalytic" evidence="10">
    <location>
        <begin position="215"/>
        <end position="347"/>
    </location>
</feature>
<keyword evidence="5 7" id="KW-0573">Peptidoglycan synthesis</keyword>
<protein>
    <submittedName>
        <fullName evidence="11">Lipoprotein-anchoring transpeptidase ErfK/SrfK</fullName>
    </submittedName>
</protein>
<dbReference type="GO" id="GO:0071555">
    <property type="term" value="P:cell wall organization"/>
    <property type="evidence" value="ECO:0007669"/>
    <property type="project" value="UniProtKB-UniRule"/>
</dbReference>
<dbReference type="Proteomes" id="UP000198788">
    <property type="component" value="Unassembled WGS sequence"/>
</dbReference>